<dbReference type="Proteomes" id="UP000554482">
    <property type="component" value="Unassembled WGS sequence"/>
</dbReference>
<evidence type="ECO:0000256" key="2">
    <source>
        <dbReference type="ARBA" id="ARBA00022737"/>
    </source>
</evidence>
<evidence type="ECO:0000256" key="1">
    <source>
        <dbReference type="ARBA" id="ARBA00007626"/>
    </source>
</evidence>
<proteinExistence type="inferred from homology"/>
<dbReference type="AlphaFoldDB" id="A0A7J6WRZ3"/>
<evidence type="ECO:0000256" key="3">
    <source>
        <dbReference type="PROSITE-ProRule" id="PRU00708"/>
    </source>
</evidence>
<dbReference type="OrthoDB" id="185373at2759"/>
<accession>A0A7J6WRZ3</accession>
<dbReference type="InterPro" id="IPR050667">
    <property type="entry name" value="PPR-containing_protein"/>
</dbReference>
<dbReference type="PANTHER" id="PTHR47939">
    <property type="entry name" value="MEMBRANE-ASSOCIATED SALT-INDUCIBLE PROTEIN-LIKE"/>
    <property type="match status" value="1"/>
</dbReference>
<dbReference type="Pfam" id="PF01535">
    <property type="entry name" value="PPR"/>
    <property type="match status" value="2"/>
</dbReference>
<dbReference type="Gene3D" id="1.25.40.10">
    <property type="entry name" value="Tetratricopeptide repeat domain"/>
    <property type="match status" value="1"/>
</dbReference>
<gene>
    <name evidence="4" type="ORF">FRX31_010676</name>
</gene>
<reference evidence="4 5" key="1">
    <citation type="submission" date="2020-06" db="EMBL/GenBank/DDBJ databases">
        <title>Transcriptomic and genomic resources for Thalictrum thalictroides and T. hernandezii: Facilitating candidate gene discovery in an emerging model plant lineage.</title>
        <authorList>
            <person name="Arias T."/>
            <person name="Riano-Pachon D.M."/>
            <person name="Di Stilio V.S."/>
        </authorList>
    </citation>
    <scope>NUCLEOTIDE SEQUENCE [LARGE SCALE GENOMIC DNA]</scope>
    <source>
        <strain evidence="5">cv. WT478/WT964</strain>
        <tissue evidence="4">Leaves</tissue>
    </source>
</reference>
<keyword evidence="2" id="KW-0677">Repeat</keyword>
<name>A0A7J6WRZ3_THATH</name>
<organism evidence="4 5">
    <name type="scientific">Thalictrum thalictroides</name>
    <name type="common">Rue-anemone</name>
    <name type="synonym">Anemone thalictroides</name>
    <dbReference type="NCBI Taxonomy" id="46969"/>
    <lineage>
        <taxon>Eukaryota</taxon>
        <taxon>Viridiplantae</taxon>
        <taxon>Streptophyta</taxon>
        <taxon>Embryophyta</taxon>
        <taxon>Tracheophyta</taxon>
        <taxon>Spermatophyta</taxon>
        <taxon>Magnoliopsida</taxon>
        <taxon>Ranunculales</taxon>
        <taxon>Ranunculaceae</taxon>
        <taxon>Thalictroideae</taxon>
        <taxon>Thalictrum</taxon>
    </lineage>
</organism>
<dbReference type="PANTHER" id="PTHR47939:SF5">
    <property type="entry name" value="PENTACOTRIPEPTIDE-REPEAT REGION OF PRORP DOMAIN-CONTAINING PROTEIN"/>
    <property type="match status" value="1"/>
</dbReference>
<evidence type="ECO:0000313" key="4">
    <source>
        <dbReference type="EMBL" id="KAF5199737.1"/>
    </source>
</evidence>
<protein>
    <submittedName>
        <fullName evidence="4">Pentatricopeptide repeat-containing protein</fullName>
    </submittedName>
</protein>
<evidence type="ECO:0000313" key="5">
    <source>
        <dbReference type="Proteomes" id="UP000554482"/>
    </source>
</evidence>
<dbReference type="EMBL" id="JABWDY010011507">
    <property type="protein sequence ID" value="KAF5199737.1"/>
    <property type="molecule type" value="Genomic_DNA"/>
</dbReference>
<sequence length="131" mass="15283">MARGLDVDIAIYRALIRKFCKGDNIRYAQKVFSLMQGKGILGDSIVYSNLAYAYLKAGKPILASEMLDDMIKRYLMINVKIYKSLNDSFSNDSDILRLFWGHVVERVQQLLWSIRNRTLVKKVKKFMHKNF</sequence>
<dbReference type="PROSITE" id="PS51375">
    <property type="entry name" value="PPR"/>
    <property type="match status" value="1"/>
</dbReference>
<comment type="caution">
    <text evidence="4">The sequence shown here is derived from an EMBL/GenBank/DDBJ whole genome shotgun (WGS) entry which is preliminary data.</text>
</comment>
<dbReference type="InterPro" id="IPR011990">
    <property type="entry name" value="TPR-like_helical_dom_sf"/>
</dbReference>
<dbReference type="InterPro" id="IPR002885">
    <property type="entry name" value="PPR_rpt"/>
</dbReference>
<feature type="repeat" description="PPR" evidence="3">
    <location>
        <begin position="8"/>
        <end position="42"/>
    </location>
</feature>
<comment type="similarity">
    <text evidence="1">Belongs to the PPR family. P subfamily.</text>
</comment>
<keyword evidence="5" id="KW-1185">Reference proteome</keyword>